<keyword evidence="2" id="KW-0812">Transmembrane</keyword>
<evidence type="ECO:0000313" key="4">
    <source>
        <dbReference type="Proteomes" id="UP001057375"/>
    </source>
</evidence>
<accession>A0ABQ5JZ48</accession>
<evidence type="ECO:0000256" key="2">
    <source>
        <dbReference type="SAM" id="Phobius"/>
    </source>
</evidence>
<gene>
    <name evidence="3" type="ORF">ADUPG1_012130</name>
</gene>
<reference evidence="3" key="1">
    <citation type="submission" date="2022-03" db="EMBL/GenBank/DDBJ databases">
        <title>Draft genome sequence of Aduncisulcus paluster, a free-living microaerophilic Fornicata.</title>
        <authorList>
            <person name="Yuyama I."/>
            <person name="Kume K."/>
            <person name="Tamura T."/>
            <person name="Inagaki Y."/>
            <person name="Hashimoto T."/>
        </authorList>
    </citation>
    <scope>NUCLEOTIDE SEQUENCE</scope>
    <source>
        <strain evidence="3">NY0171</strain>
    </source>
</reference>
<name>A0ABQ5JZ48_9EUKA</name>
<keyword evidence="2" id="KW-0472">Membrane</keyword>
<proteinExistence type="predicted"/>
<keyword evidence="4" id="KW-1185">Reference proteome</keyword>
<protein>
    <submittedName>
        <fullName evidence="3">Uncharacterized protein</fullName>
    </submittedName>
</protein>
<sequence>MTTVGRAVIAIAGFMVTMSISDPTDITIPTTLWYLVITEVGIELITVLSAVIVDRQVTESEFRHVRGAFSGFSMLTSESEDGSVSGDRDEVGAVDDLLLRGAAGHNLAVGTLVQDSLENTEDDSSQEEQMGGSSHVIERSADKDRTLYAFSFSPKESGGVNIDSLLEQAGSRKGGYYGTGYNNI</sequence>
<evidence type="ECO:0000256" key="1">
    <source>
        <dbReference type="SAM" id="MobiDB-lite"/>
    </source>
</evidence>
<feature type="transmembrane region" description="Helical" evidence="2">
    <location>
        <begin position="31"/>
        <end position="53"/>
    </location>
</feature>
<comment type="caution">
    <text evidence="3">The sequence shown here is derived from an EMBL/GenBank/DDBJ whole genome shotgun (WGS) entry which is preliminary data.</text>
</comment>
<feature type="region of interest" description="Disordered" evidence="1">
    <location>
        <begin position="117"/>
        <end position="138"/>
    </location>
</feature>
<dbReference type="EMBL" id="BQXS01012406">
    <property type="protein sequence ID" value="GKT22475.1"/>
    <property type="molecule type" value="Genomic_DNA"/>
</dbReference>
<keyword evidence="2" id="KW-1133">Transmembrane helix</keyword>
<evidence type="ECO:0000313" key="3">
    <source>
        <dbReference type="EMBL" id="GKT22475.1"/>
    </source>
</evidence>
<dbReference type="Proteomes" id="UP001057375">
    <property type="component" value="Unassembled WGS sequence"/>
</dbReference>
<organism evidence="3 4">
    <name type="scientific">Aduncisulcus paluster</name>
    <dbReference type="NCBI Taxonomy" id="2918883"/>
    <lineage>
        <taxon>Eukaryota</taxon>
        <taxon>Metamonada</taxon>
        <taxon>Carpediemonas-like organisms</taxon>
        <taxon>Aduncisulcus</taxon>
    </lineage>
</organism>